<keyword evidence="2" id="KW-0489">Methyltransferase</keyword>
<reference evidence="5 6" key="1">
    <citation type="submission" date="2013-05" db="EMBL/GenBank/DDBJ databases">
        <title>The Genome Sequence of Actinomyces europaeus ACS-120-V-COL10B.</title>
        <authorList>
            <consortium name="The Broad Institute Genomics Platform"/>
            <person name="Earl A."/>
            <person name="Ward D."/>
            <person name="Feldgarden M."/>
            <person name="Gevers D."/>
            <person name="Saerens B."/>
            <person name="Vaneechoutte M."/>
            <person name="Walker B."/>
            <person name="Young S."/>
            <person name="Zeng Q."/>
            <person name="Gargeya S."/>
            <person name="Fitzgerald M."/>
            <person name="Haas B."/>
            <person name="Abouelleil A."/>
            <person name="Allen A.W."/>
            <person name="Alvarado L."/>
            <person name="Arachchi H.M."/>
            <person name="Berlin A.M."/>
            <person name="Chapman S.B."/>
            <person name="Gainer-Dewar J."/>
            <person name="Goldberg J."/>
            <person name="Griggs A."/>
            <person name="Gujja S."/>
            <person name="Hansen M."/>
            <person name="Howarth C."/>
            <person name="Imamovic A."/>
            <person name="Ireland A."/>
            <person name="Larimer J."/>
            <person name="McCowan C."/>
            <person name="Murphy C."/>
            <person name="Pearson M."/>
            <person name="Poon T.W."/>
            <person name="Priest M."/>
            <person name="Roberts A."/>
            <person name="Saif S."/>
            <person name="Shea T."/>
            <person name="Sisk P."/>
            <person name="Sykes S."/>
            <person name="Wortman J."/>
            <person name="Nusbaum C."/>
            <person name="Birren B."/>
        </authorList>
    </citation>
    <scope>NUCLEOTIDE SEQUENCE [LARGE SCALE GENOMIC DNA]</scope>
    <source>
        <strain evidence="5 6">ACS-120-V-Col10b</strain>
    </source>
</reference>
<evidence type="ECO:0000256" key="3">
    <source>
        <dbReference type="ARBA" id="ARBA00022679"/>
    </source>
</evidence>
<evidence type="ECO:0000256" key="1">
    <source>
        <dbReference type="ARBA" id="ARBA00007228"/>
    </source>
</evidence>
<dbReference type="SUPFAM" id="SSF55315">
    <property type="entry name" value="L30e-like"/>
    <property type="match status" value="1"/>
</dbReference>
<dbReference type="AlphaFoldDB" id="A0A9W5RD90"/>
<dbReference type="PANTHER" id="PTHR43191:SF2">
    <property type="entry name" value="RRNA METHYLTRANSFERASE 3, MITOCHONDRIAL"/>
    <property type="match status" value="1"/>
</dbReference>
<dbReference type="RefSeq" id="WP_016443436.1">
    <property type="nucleotide sequence ID" value="NZ_KE150266.1"/>
</dbReference>
<dbReference type="InterPro" id="IPR029026">
    <property type="entry name" value="tRNA_m1G_MTases_N"/>
</dbReference>
<proteinExistence type="inferred from homology"/>
<dbReference type="GO" id="GO:0005737">
    <property type="term" value="C:cytoplasm"/>
    <property type="evidence" value="ECO:0007669"/>
    <property type="project" value="UniProtKB-ARBA"/>
</dbReference>
<dbReference type="Gene3D" id="3.30.1330.30">
    <property type="match status" value="1"/>
</dbReference>
<keyword evidence="6" id="KW-1185">Reference proteome</keyword>
<dbReference type="InterPro" id="IPR001537">
    <property type="entry name" value="SpoU_MeTrfase"/>
</dbReference>
<dbReference type="SMART" id="SM00967">
    <property type="entry name" value="SpoU_sub_bind"/>
    <property type="match status" value="1"/>
</dbReference>
<dbReference type="InterPro" id="IPR029028">
    <property type="entry name" value="Alpha/beta_knot_MTases"/>
</dbReference>
<comment type="caution">
    <text evidence="5">The sequence shown here is derived from an EMBL/GenBank/DDBJ whole genome shotgun (WGS) entry which is preliminary data.</text>
</comment>
<feature type="domain" description="RNA 2-O ribose methyltransferase substrate binding" evidence="4">
    <location>
        <begin position="42"/>
        <end position="115"/>
    </location>
</feature>
<dbReference type="CDD" id="cd18095">
    <property type="entry name" value="SpoU-like_rRNA-MTase"/>
    <property type="match status" value="1"/>
</dbReference>
<dbReference type="GO" id="GO:0008173">
    <property type="term" value="F:RNA methyltransferase activity"/>
    <property type="evidence" value="ECO:0007669"/>
    <property type="project" value="InterPro"/>
</dbReference>
<evidence type="ECO:0000313" key="6">
    <source>
        <dbReference type="Proteomes" id="UP000014387"/>
    </source>
</evidence>
<dbReference type="InterPro" id="IPR029064">
    <property type="entry name" value="Ribosomal_eL30-like_sf"/>
</dbReference>
<dbReference type="OrthoDB" id="9794400at2"/>
<dbReference type="PANTHER" id="PTHR43191">
    <property type="entry name" value="RRNA METHYLTRANSFERASE 3"/>
    <property type="match status" value="1"/>
</dbReference>
<dbReference type="Pfam" id="PF00588">
    <property type="entry name" value="SpoU_methylase"/>
    <property type="match status" value="1"/>
</dbReference>
<evidence type="ECO:0000256" key="2">
    <source>
        <dbReference type="ARBA" id="ARBA00022603"/>
    </source>
</evidence>
<evidence type="ECO:0000259" key="4">
    <source>
        <dbReference type="SMART" id="SM00967"/>
    </source>
</evidence>
<sequence length="282" mass="30083">MSAGFQPRSKRPALLDNPNADRIRKVAALAGRSARRRSGEVLVEGPQAVREAVRFCGKDLVDVYISREVEKRDPQLLRDALKATRWVHPMTDQVAKAISPSAQGVAAVVKDFRTDGLPKVDWDFIVIMGQTQDPGNAGNIIRAADAAGADAVIACSGTVDISSPKVVRASAGSVFHLPSIVNVGFEEVAEWVKARKMSLIAADGHSSVNLFDAQDGMEALDLAAPVAWVFGNEAHGFTQLNDAVFDHSVSIPLGGHAESLNVSAAAAICLFATAKARHRMRI</sequence>
<protein>
    <recommendedName>
        <fullName evidence="4">RNA 2-O ribose methyltransferase substrate binding domain-containing protein</fullName>
    </recommendedName>
</protein>
<accession>A0A9W5RD90</accession>
<evidence type="ECO:0000313" key="5">
    <source>
        <dbReference type="EMBL" id="EPD30324.1"/>
    </source>
</evidence>
<dbReference type="Gene3D" id="3.40.1280.10">
    <property type="match status" value="1"/>
</dbReference>
<comment type="similarity">
    <text evidence="1">Belongs to the class IV-like SAM-binding methyltransferase superfamily. RNA methyltransferase TrmH family.</text>
</comment>
<dbReference type="GO" id="GO:0006396">
    <property type="term" value="P:RNA processing"/>
    <property type="evidence" value="ECO:0007669"/>
    <property type="project" value="InterPro"/>
</dbReference>
<dbReference type="GO" id="GO:0003723">
    <property type="term" value="F:RNA binding"/>
    <property type="evidence" value="ECO:0007669"/>
    <property type="project" value="InterPro"/>
</dbReference>
<dbReference type="EMBL" id="AGWN01000001">
    <property type="protein sequence ID" value="EPD30324.1"/>
    <property type="molecule type" value="Genomic_DNA"/>
</dbReference>
<dbReference type="InterPro" id="IPR051259">
    <property type="entry name" value="rRNA_Methyltransferase"/>
</dbReference>
<dbReference type="SUPFAM" id="SSF75217">
    <property type="entry name" value="alpha/beta knot"/>
    <property type="match status" value="1"/>
</dbReference>
<organism evidence="5 6">
    <name type="scientific">Gleimia europaea ACS-120-V-Col10b</name>
    <dbReference type="NCBI Taxonomy" id="883069"/>
    <lineage>
        <taxon>Bacteria</taxon>
        <taxon>Bacillati</taxon>
        <taxon>Actinomycetota</taxon>
        <taxon>Actinomycetes</taxon>
        <taxon>Actinomycetales</taxon>
        <taxon>Actinomycetaceae</taxon>
        <taxon>Gleimia</taxon>
    </lineage>
</organism>
<dbReference type="InterPro" id="IPR013123">
    <property type="entry name" value="SpoU_subst-bd"/>
</dbReference>
<dbReference type="GO" id="GO:0032259">
    <property type="term" value="P:methylation"/>
    <property type="evidence" value="ECO:0007669"/>
    <property type="project" value="UniProtKB-KW"/>
</dbReference>
<dbReference type="Proteomes" id="UP000014387">
    <property type="component" value="Unassembled WGS sequence"/>
</dbReference>
<name>A0A9W5RD90_9ACTO</name>
<gene>
    <name evidence="5" type="ORF">HMPREF9238_00061</name>
</gene>
<keyword evidence="3" id="KW-0808">Transferase</keyword>
<dbReference type="Pfam" id="PF08032">
    <property type="entry name" value="SpoU_sub_bind"/>
    <property type="match status" value="1"/>
</dbReference>